<evidence type="ECO:0000256" key="1">
    <source>
        <dbReference type="SAM" id="MobiDB-lite"/>
    </source>
</evidence>
<organism evidence="3 4">
    <name type="scientific">Lobosporangium transversale</name>
    <dbReference type="NCBI Taxonomy" id="64571"/>
    <lineage>
        <taxon>Eukaryota</taxon>
        <taxon>Fungi</taxon>
        <taxon>Fungi incertae sedis</taxon>
        <taxon>Mucoromycota</taxon>
        <taxon>Mortierellomycotina</taxon>
        <taxon>Mortierellomycetes</taxon>
        <taxon>Mortierellales</taxon>
        <taxon>Mortierellaceae</taxon>
        <taxon>Lobosporangium</taxon>
    </lineage>
</organism>
<keyword evidence="4" id="KW-1185">Reference proteome</keyword>
<dbReference type="InterPro" id="IPR058769">
    <property type="entry name" value="MCMDC2_N"/>
</dbReference>
<accession>A0A1Y2G872</accession>
<dbReference type="Proteomes" id="UP000193648">
    <property type="component" value="Unassembled WGS sequence"/>
</dbReference>
<dbReference type="Gene3D" id="2.20.28.10">
    <property type="match status" value="1"/>
</dbReference>
<evidence type="ECO:0000259" key="2">
    <source>
        <dbReference type="Pfam" id="PF26063"/>
    </source>
</evidence>
<dbReference type="SUPFAM" id="SSF50249">
    <property type="entry name" value="Nucleic acid-binding proteins"/>
    <property type="match status" value="1"/>
</dbReference>
<sequence>MPSRFESQHQTKAIPLVRVSLASGQLRQTRPPNNIDRSVGKYQDDHEQNGQQQQQQQEHSSSPYDSLNQIDNSERSNEVALAIPRNEDLTEAVLHLSRTLAHTKSIPRRSPSSSWLFMMIYNWAHTQGTATRLYHILSKPITLIKEIRGQNEKALIQREKKFEVKGIHQITEELDMMEADPDMVNSATEMVPVSMMNVHSASIMKESLRQGMDDNDTQTTDSSDDNDAVTSRQPKRQINKYPNPFGSGVSSSDELEDDEGWFGRGEDRSKTGQTKTNSVRLTSPKLLHHHQHNRRIPDFATSSLGRAMDHRQFERGEDMRDQPSCSSPLNVSTIFNTSRGATFNNPSPTFSRAGGLVDPWVSVSSSSSPSTSSVTSFYSMERSSPTPASLENWQDHVQMGITKAQNESRENRFTLPLESPPSPQSMDSNDFDSQSFRTAPSLYLSNASNAKDIQPTFTNTSVLGDSILSLSSSLSSSIHTHDHVISCEDGTMDSDRDHFDLLNLEYQQELFLVNGSGSNTVVNTDNSSIFSTTPITDAAVTPVVPNIQASITSLRERFLCTHPSAVKVRKRYEQKRYHPSRIHPADKHVLPPNPEQLPLQERVKLYLTQFHMSDIRRAIVESVKTKAELGATISRFVIRLKIDPIELLDFCSSLGNDFLTDPDSIEPIFHLICWQILQQILGDNYPLLSEQVHLCMRLEHLPKAFQKCNLSSITTALEQTRDNIGYDNNSFNGFVAVTGIITSIFLVEYVIFSQTFKCQNPKCNNRNHLHYSPYSKEYRVIKRTADDGFMETGTNATLLQIDLACSHCGKTMPESVPDRVYIRHQTISLDCLGAKESGGCFTNQITTLLKDDLAETVSLGETVQIVGRISRTGPKETETYVHGVHFEVNNIFRVADQGPAGIPDRFATIINMVNNSYDTAIPALVASIASSKRLWNTNRRHAFWNHGETAARNPLYSIRQPTEKCSGSIQSTVLSTAKNGILLFDLDRLDKKTINHVAPILESTDGNDIFIQYKDCIQALNATCCCWATYTRINIGTPCRLNKNEMDQGETTRGLVRKVPFIDAFDMVILQDEVEGISKTSQLVAAHTIQKQFFSVEDQERKQKSLEELQQAWFNKLMRSKNSGLDKIELSSISTMSTLLKLASCHAKLCFRSVASRDDALVSIMMIEETLAARFGTSRLGFVPLMDGKENVTRLYGQSQALDRNPTVSVVPLLSSMEDDMDIDMQVVDFSVPITIEEERNMVIERM</sequence>
<name>A0A1Y2G872_9FUNG</name>
<feature type="domain" description="MCMDC2 N-terminal" evidence="2">
    <location>
        <begin position="599"/>
        <end position="701"/>
    </location>
</feature>
<dbReference type="InterPro" id="IPR012340">
    <property type="entry name" value="NA-bd_OB-fold"/>
</dbReference>
<dbReference type="EMBL" id="MCFF01000060">
    <property type="protein sequence ID" value="ORZ04043.1"/>
    <property type="molecule type" value="Genomic_DNA"/>
</dbReference>
<proteinExistence type="predicted"/>
<dbReference type="InParanoid" id="A0A1Y2G872"/>
<feature type="compositionally biased region" description="Polar residues" evidence="1">
    <location>
        <begin position="22"/>
        <end position="36"/>
    </location>
</feature>
<dbReference type="Gene3D" id="3.40.50.300">
    <property type="entry name" value="P-loop containing nucleotide triphosphate hydrolases"/>
    <property type="match status" value="1"/>
</dbReference>
<dbReference type="InterPro" id="IPR027417">
    <property type="entry name" value="P-loop_NTPase"/>
</dbReference>
<dbReference type="Gene3D" id="2.40.50.140">
    <property type="entry name" value="Nucleic acid-binding proteins"/>
    <property type="match status" value="1"/>
</dbReference>
<feature type="region of interest" description="Disordered" evidence="1">
    <location>
        <begin position="22"/>
        <end position="70"/>
    </location>
</feature>
<dbReference type="GeneID" id="33572517"/>
<dbReference type="Pfam" id="PF26063">
    <property type="entry name" value="MCMDC2_N"/>
    <property type="match status" value="1"/>
</dbReference>
<dbReference type="RefSeq" id="XP_021876320.1">
    <property type="nucleotide sequence ID" value="XM_022030676.1"/>
</dbReference>
<evidence type="ECO:0000313" key="4">
    <source>
        <dbReference type="Proteomes" id="UP000193648"/>
    </source>
</evidence>
<comment type="caution">
    <text evidence="3">The sequence shown here is derived from an EMBL/GenBank/DDBJ whole genome shotgun (WGS) entry which is preliminary data.</text>
</comment>
<protein>
    <recommendedName>
        <fullName evidence="2">MCMDC2 N-terminal domain-containing protein</fullName>
    </recommendedName>
</protein>
<dbReference type="AlphaFoldDB" id="A0A1Y2G872"/>
<feature type="region of interest" description="Disordered" evidence="1">
    <location>
        <begin position="212"/>
        <end position="278"/>
    </location>
</feature>
<evidence type="ECO:0000313" key="3">
    <source>
        <dbReference type="EMBL" id="ORZ04043.1"/>
    </source>
</evidence>
<reference evidence="3 4" key="1">
    <citation type="submission" date="2016-07" db="EMBL/GenBank/DDBJ databases">
        <title>Pervasive Adenine N6-methylation of Active Genes in Fungi.</title>
        <authorList>
            <consortium name="DOE Joint Genome Institute"/>
            <person name="Mondo S.J."/>
            <person name="Dannebaum R.O."/>
            <person name="Kuo R.C."/>
            <person name="Labutti K."/>
            <person name="Haridas S."/>
            <person name="Kuo A."/>
            <person name="Salamov A."/>
            <person name="Ahrendt S.R."/>
            <person name="Lipzen A."/>
            <person name="Sullivan W."/>
            <person name="Andreopoulos W.B."/>
            <person name="Clum A."/>
            <person name="Lindquist E."/>
            <person name="Daum C."/>
            <person name="Ramamoorthy G.K."/>
            <person name="Gryganskyi A."/>
            <person name="Culley D."/>
            <person name="Magnuson J.K."/>
            <person name="James T.Y."/>
            <person name="O'Malley M.A."/>
            <person name="Stajich J.E."/>
            <person name="Spatafora J.W."/>
            <person name="Visel A."/>
            <person name="Grigoriev I.V."/>
        </authorList>
    </citation>
    <scope>NUCLEOTIDE SEQUENCE [LARGE SCALE GENOMIC DNA]</scope>
    <source>
        <strain evidence="3 4">NRRL 3116</strain>
    </source>
</reference>
<feature type="compositionally biased region" description="Basic and acidic residues" evidence="1">
    <location>
        <begin position="38"/>
        <end position="48"/>
    </location>
</feature>
<feature type="compositionally biased region" description="Polar residues" evidence="1">
    <location>
        <begin position="58"/>
        <end position="70"/>
    </location>
</feature>
<feature type="region of interest" description="Disordered" evidence="1">
    <location>
        <begin position="405"/>
        <end position="430"/>
    </location>
</feature>
<dbReference type="OrthoDB" id="2015372at2759"/>
<gene>
    <name evidence="3" type="ORF">BCR41DRAFT_426073</name>
</gene>
<dbReference type="STRING" id="64571.A0A1Y2G872"/>